<protein>
    <submittedName>
        <fullName evidence="1">Uncharacterized protein</fullName>
    </submittedName>
</protein>
<dbReference type="Proteomes" id="UP000011728">
    <property type="component" value="Chromosome"/>
</dbReference>
<accession>M1MI53</accession>
<dbReference type="OrthoDB" id="8211253at2"/>
<reference evidence="1 2" key="1">
    <citation type="submission" date="2013-02" db="EMBL/GenBank/DDBJ databases">
        <title>Genome sequence of Clostridium saccharoperbutylacetonicum N1-4(HMT).</title>
        <authorList>
            <person name="Poehlein A."/>
            <person name="Daniel R."/>
        </authorList>
    </citation>
    <scope>NUCLEOTIDE SEQUENCE [LARGE SCALE GENOMIC DNA]</scope>
    <source>
        <strain evidence="2">N1-4(HMT)</strain>
    </source>
</reference>
<dbReference type="STRING" id="36745.CLSAP_20570"/>
<dbReference type="RefSeq" id="WP_015392327.1">
    <property type="nucleotide sequence ID" value="NC_020291.1"/>
</dbReference>
<evidence type="ECO:0000313" key="2">
    <source>
        <dbReference type="Proteomes" id="UP000011728"/>
    </source>
</evidence>
<dbReference type="InterPro" id="IPR027417">
    <property type="entry name" value="P-loop_NTPase"/>
</dbReference>
<evidence type="ECO:0000313" key="1">
    <source>
        <dbReference type="EMBL" id="AGF56008.1"/>
    </source>
</evidence>
<dbReference type="PATRIC" id="fig|931276.5.peg.2242"/>
<keyword evidence="2" id="KW-1185">Reference proteome</keyword>
<dbReference type="HOGENOM" id="CLU_083878_0_0_9"/>
<sequence>MKNKLFIIEGLPCTGKSTTGKFVSDFLLKEGHAALYFDEGNLEHPADYEFHAFMTSNDLQILSDEELQQVKNIGVEENSGLVIPLSKISGELFDKIIPFKIYDCLPWEIEKTVMLNYWAEFVKQAYKEDKIYVFNCCFLQNPLCEMMMRFNYTYEKIKEYIINIYENIKDLNPVVIYLKNSKVKERVAEIAIERDDDWLKSVIEYHTSQGYGKANGLKGFDGYITCLEERQKLELKILEQLSIDKIIIDTPFENWERTHNKIRELIKALDD</sequence>
<dbReference type="AlphaFoldDB" id="M1MI53"/>
<dbReference type="KEGG" id="csr:Cspa_c22430"/>
<dbReference type="eggNOG" id="COG0703">
    <property type="taxonomic scope" value="Bacteria"/>
</dbReference>
<proteinExistence type="predicted"/>
<dbReference type="EMBL" id="CP004121">
    <property type="protein sequence ID" value="AGF56008.1"/>
    <property type="molecule type" value="Genomic_DNA"/>
</dbReference>
<gene>
    <name evidence="1" type="ORF">Cspa_c22430</name>
</gene>
<organism evidence="1 2">
    <name type="scientific">Clostridium saccharoperbutylacetonicum N1-4(HMT)</name>
    <dbReference type="NCBI Taxonomy" id="931276"/>
    <lineage>
        <taxon>Bacteria</taxon>
        <taxon>Bacillati</taxon>
        <taxon>Bacillota</taxon>
        <taxon>Clostridia</taxon>
        <taxon>Eubacteriales</taxon>
        <taxon>Clostridiaceae</taxon>
        <taxon>Clostridium</taxon>
    </lineage>
</organism>
<dbReference type="SUPFAM" id="SSF52540">
    <property type="entry name" value="P-loop containing nucleoside triphosphate hydrolases"/>
    <property type="match status" value="1"/>
</dbReference>
<name>M1MI53_9CLOT</name>